<accession>A0A918FBY5</accession>
<comment type="caution">
    <text evidence="1">The sequence shown here is derived from an EMBL/GenBank/DDBJ whole genome shotgun (WGS) entry which is preliminary data.</text>
</comment>
<reference evidence="1" key="1">
    <citation type="journal article" date="2014" name="Int. J. Syst. Evol. Microbiol.">
        <title>Complete genome sequence of Corynebacterium casei LMG S-19264T (=DSM 44701T), isolated from a smear-ripened cheese.</title>
        <authorList>
            <consortium name="US DOE Joint Genome Institute (JGI-PGF)"/>
            <person name="Walter F."/>
            <person name="Albersmeier A."/>
            <person name="Kalinowski J."/>
            <person name="Ruckert C."/>
        </authorList>
    </citation>
    <scope>NUCLEOTIDE SEQUENCE</scope>
    <source>
        <strain evidence="1">JCM 31311</strain>
    </source>
</reference>
<proteinExistence type="predicted"/>
<gene>
    <name evidence="1" type="ORF">GCM10008957_45200</name>
</gene>
<dbReference type="AlphaFoldDB" id="A0A918FBY5"/>
<sequence length="63" mass="7084">MSVSAGDQSLLTVRVSVERLFQVRVPKAALLTITFHDDAYLPNAIPRQDRNLFVRSVRFVATP</sequence>
<dbReference type="EMBL" id="BMQL01000046">
    <property type="protein sequence ID" value="GGR29165.1"/>
    <property type="molecule type" value="Genomic_DNA"/>
</dbReference>
<organism evidence="1 2">
    <name type="scientific">Deinococcus ruber</name>
    <dbReference type="NCBI Taxonomy" id="1848197"/>
    <lineage>
        <taxon>Bacteria</taxon>
        <taxon>Thermotogati</taxon>
        <taxon>Deinococcota</taxon>
        <taxon>Deinococci</taxon>
        <taxon>Deinococcales</taxon>
        <taxon>Deinococcaceae</taxon>
        <taxon>Deinococcus</taxon>
    </lineage>
</organism>
<reference evidence="1" key="2">
    <citation type="submission" date="2020-09" db="EMBL/GenBank/DDBJ databases">
        <authorList>
            <person name="Sun Q."/>
            <person name="Ohkuma M."/>
        </authorList>
    </citation>
    <scope>NUCLEOTIDE SEQUENCE</scope>
    <source>
        <strain evidence="1">JCM 31311</strain>
    </source>
</reference>
<name>A0A918FBY5_9DEIO</name>
<protein>
    <submittedName>
        <fullName evidence="1">Uncharacterized protein</fullName>
    </submittedName>
</protein>
<evidence type="ECO:0000313" key="1">
    <source>
        <dbReference type="EMBL" id="GGR29165.1"/>
    </source>
</evidence>
<keyword evidence="2" id="KW-1185">Reference proteome</keyword>
<evidence type="ECO:0000313" key="2">
    <source>
        <dbReference type="Proteomes" id="UP000603865"/>
    </source>
</evidence>
<dbReference type="Proteomes" id="UP000603865">
    <property type="component" value="Unassembled WGS sequence"/>
</dbReference>